<reference evidence="2 3" key="1">
    <citation type="submission" date="2019-08" db="EMBL/GenBank/DDBJ databases">
        <title>Aureimonas fodiniaquatilis sp. nov., isolated from a coal mine wastewater.</title>
        <authorList>
            <person name="Kim W."/>
        </authorList>
    </citation>
    <scope>NUCLEOTIDE SEQUENCE [LARGE SCALE GENOMIC DNA]</scope>
    <source>
        <strain evidence="2 3">CAU 1482</strain>
    </source>
</reference>
<keyword evidence="1" id="KW-0472">Membrane</keyword>
<dbReference type="OrthoDB" id="283083at2"/>
<accession>A0A5B0DRB2</accession>
<evidence type="ECO:0000313" key="2">
    <source>
        <dbReference type="EMBL" id="KAA0968913.1"/>
    </source>
</evidence>
<keyword evidence="3" id="KW-1185">Reference proteome</keyword>
<evidence type="ECO:0000313" key="3">
    <source>
        <dbReference type="Proteomes" id="UP000324738"/>
    </source>
</evidence>
<dbReference type="AlphaFoldDB" id="A0A5B0DRB2"/>
<organism evidence="2 3">
    <name type="scientific">Aureimonas fodinaquatilis</name>
    <dbReference type="NCBI Taxonomy" id="2565783"/>
    <lineage>
        <taxon>Bacteria</taxon>
        <taxon>Pseudomonadati</taxon>
        <taxon>Pseudomonadota</taxon>
        <taxon>Alphaproteobacteria</taxon>
        <taxon>Hyphomicrobiales</taxon>
        <taxon>Aurantimonadaceae</taxon>
        <taxon>Aureimonas</taxon>
    </lineage>
</organism>
<keyword evidence="1" id="KW-0812">Transmembrane</keyword>
<dbReference type="Proteomes" id="UP000324738">
    <property type="component" value="Unassembled WGS sequence"/>
</dbReference>
<proteinExistence type="predicted"/>
<dbReference type="InterPro" id="IPR025489">
    <property type="entry name" value="DUF4381"/>
</dbReference>
<comment type="caution">
    <text evidence="2">The sequence shown here is derived from an EMBL/GenBank/DDBJ whole genome shotgun (WGS) entry which is preliminary data.</text>
</comment>
<sequence length="171" mass="18925">MEPGLDPLTQTALRSMHDIIVPEPVSWMPQTWGWAVVAVCLFIAVLIAVAAYVRHYRKNAYRREALRLLDEICTDMQASAALSADAFRLAELVKRTALAAWPRADVASLSGDDWIAFLNHTSKDSAGDALKDVLKDLEYQKADSAPPLPAKMAEDLTAATRRWIETHHVSA</sequence>
<dbReference type="RefSeq" id="WP_149301187.1">
    <property type="nucleotide sequence ID" value="NZ_VTWH01000004.1"/>
</dbReference>
<dbReference type="EMBL" id="VTWH01000004">
    <property type="protein sequence ID" value="KAA0968913.1"/>
    <property type="molecule type" value="Genomic_DNA"/>
</dbReference>
<name>A0A5B0DRB2_9HYPH</name>
<gene>
    <name evidence="2" type="ORF">FPY71_15210</name>
</gene>
<evidence type="ECO:0000256" key="1">
    <source>
        <dbReference type="SAM" id="Phobius"/>
    </source>
</evidence>
<feature type="transmembrane region" description="Helical" evidence="1">
    <location>
        <begin position="32"/>
        <end position="53"/>
    </location>
</feature>
<protein>
    <submittedName>
        <fullName evidence="2">DUF4381 domain-containing protein</fullName>
    </submittedName>
</protein>
<dbReference type="Pfam" id="PF14316">
    <property type="entry name" value="DUF4381"/>
    <property type="match status" value="1"/>
</dbReference>
<keyword evidence="1" id="KW-1133">Transmembrane helix</keyword>